<evidence type="ECO:0000256" key="6">
    <source>
        <dbReference type="RuleBase" id="RU000716"/>
    </source>
</evidence>
<dbReference type="InterPro" id="IPR013249">
    <property type="entry name" value="RNA_pol_sigma70_r4_t2"/>
</dbReference>
<dbReference type="Pfam" id="PF04542">
    <property type="entry name" value="Sigma70_r2"/>
    <property type="match status" value="1"/>
</dbReference>
<evidence type="ECO:0000256" key="5">
    <source>
        <dbReference type="ARBA" id="ARBA00023163"/>
    </source>
</evidence>
<evidence type="ECO:0000256" key="1">
    <source>
        <dbReference type="ARBA" id="ARBA00010641"/>
    </source>
</evidence>
<feature type="domain" description="RNA polymerase sigma-70 region 2" evidence="8">
    <location>
        <begin position="68"/>
        <end position="130"/>
    </location>
</feature>
<comment type="caution">
    <text evidence="10">The sequence shown here is derived from an EMBL/GenBank/DDBJ whole genome shotgun (WGS) entry which is preliminary data.</text>
</comment>
<feature type="compositionally biased region" description="Polar residues" evidence="7">
    <location>
        <begin position="30"/>
        <end position="43"/>
    </location>
</feature>
<keyword evidence="2 6" id="KW-0805">Transcription regulation</keyword>
<dbReference type="NCBIfam" id="TIGR02937">
    <property type="entry name" value="sigma70-ECF"/>
    <property type="match status" value="1"/>
</dbReference>
<keyword evidence="3 6" id="KW-0731">Sigma factor</keyword>
<dbReference type="SUPFAM" id="SSF88659">
    <property type="entry name" value="Sigma3 and sigma4 domains of RNA polymerase sigma factors"/>
    <property type="match status" value="1"/>
</dbReference>
<dbReference type="InterPro" id="IPR014284">
    <property type="entry name" value="RNA_pol_sigma-70_dom"/>
</dbReference>
<dbReference type="InterPro" id="IPR007627">
    <property type="entry name" value="RNA_pol_sigma70_r2"/>
</dbReference>
<dbReference type="Proteomes" id="UP000643165">
    <property type="component" value="Unassembled WGS sequence"/>
</dbReference>
<dbReference type="InterPro" id="IPR000838">
    <property type="entry name" value="RNA_pol_sigma70_ECF_CS"/>
</dbReference>
<sequence length="220" mass="23596">MIPVPRDTPAIADTVGADRADVRHQRPARMSQQGEPGATSGSEPTVDPATRWALAARDGDPAAQAAFVRATQAEVWRFAAALIDPDSADDLTQETYLRAFRALPTFAGRSSARTWLLGIARRACADHLRTVVRRRRLDQRLSAHAHTDVPHPDPAGQLGTTDLVRRLTAERRGAFVLTQLLGLSYAEAAAVEGVPVGTIRSRVARARAELVDAVGEALAG</sequence>
<dbReference type="SUPFAM" id="SSF88946">
    <property type="entry name" value="Sigma2 domain of RNA polymerase sigma factors"/>
    <property type="match status" value="1"/>
</dbReference>
<dbReference type="PANTHER" id="PTHR43133:SF61">
    <property type="entry name" value="ECF RNA POLYMERASE SIGMA FACTOR SIGC"/>
    <property type="match status" value="1"/>
</dbReference>
<proteinExistence type="inferred from homology"/>
<evidence type="ECO:0000259" key="8">
    <source>
        <dbReference type="Pfam" id="PF04542"/>
    </source>
</evidence>
<dbReference type="PANTHER" id="PTHR43133">
    <property type="entry name" value="RNA POLYMERASE ECF-TYPE SIGMA FACTO"/>
    <property type="match status" value="1"/>
</dbReference>
<dbReference type="CDD" id="cd06171">
    <property type="entry name" value="Sigma70_r4"/>
    <property type="match status" value="1"/>
</dbReference>
<feature type="domain" description="RNA polymerase sigma factor 70 region 4 type 2" evidence="9">
    <location>
        <begin position="162"/>
        <end position="210"/>
    </location>
</feature>
<evidence type="ECO:0000256" key="7">
    <source>
        <dbReference type="SAM" id="MobiDB-lite"/>
    </source>
</evidence>
<comment type="similarity">
    <text evidence="1 6">Belongs to the sigma-70 factor family. ECF subfamily.</text>
</comment>
<keyword evidence="4 6" id="KW-0238">DNA-binding</keyword>
<evidence type="ECO:0000256" key="4">
    <source>
        <dbReference type="ARBA" id="ARBA00023125"/>
    </source>
</evidence>
<dbReference type="InterPro" id="IPR013325">
    <property type="entry name" value="RNA_pol_sigma_r2"/>
</dbReference>
<dbReference type="InterPro" id="IPR039425">
    <property type="entry name" value="RNA_pol_sigma-70-like"/>
</dbReference>
<evidence type="ECO:0000256" key="3">
    <source>
        <dbReference type="ARBA" id="ARBA00023082"/>
    </source>
</evidence>
<evidence type="ECO:0000256" key="2">
    <source>
        <dbReference type="ARBA" id="ARBA00023015"/>
    </source>
</evidence>
<keyword evidence="11" id="KW-1185">Reference proteome</keyword>
<reference evidence="10 11" key="1">
    <citation type="submission" date="2021-01" db="EMBL/GenBank/DDBJ databases">
        <title>Whole genome shotgun sequence of Verrucosispora lutea NBRC 106530.</title>
        <authorList>
            <person name="Komaki H."/>
            <person name="Tamura T."/>
        </authorList>
    </citation>
    <scope>NUCLEOTIDE SEQUENCE [LARGE SCALE GENOMIC DNA]</scope>
    <source>
        <strain evidence="10 11">NBRC 106530</strain>
    </source>
</reference>
<evidence type="ECO:0000313" key="11">
    <source>
        <dbReference type="Proteomes" id="UP000643165"/>
    </source>
</evidence>
<dbReference type="Gene3D" id="1.10.1740.10">
    <property type="match status" value="1"/>
</dbReference>
<dbReference type="Gene3D" id="1.10.10.10">
    <property type="entry name" value="Winged helix-like DNA-binding domain superfamily/Winged helix DNA-binding domain"/>
    <property type="match status" value="1"/>
</dbReference>
<keyword evidence="5 6" id="KW-0804">Transcription</keyword>
<dbReference type="EMBL" id="BOPB01000002">
    <property type="protein sequence ID" value="GIJ19915.1"/>
    <property type="molecule type" value="Genomic_DNA"/>
</dbReference>
<dbReference type="InterPro" id="IPR036388">
    <property type="entry name" value="WH-like_DNA-bd_sf"/>
</dbReference>
<dbReference type="InterPro" id="IPR013324">
    <property type="entry name" value="RNA_pol_sigma_r3/r4-like"/>
</dbReference>
<accession>A0ABQ4IPS9</accession>
<dbReference type="Pfam" id="PF08281">
    <property type="entry name" value="Sigma70_r4_2"/>
    <property type="match status" value="1"/>
</dbReference>
<evidence type="ECO:0000259" key="9">
    <source>
        <dbReference type="Pfam" id="PF08281"/>
    </source>
</evidence>
<dbReference type="PROSITE" id="PS01063">
    <property type="entry name" value="SIGMA70_ECF"/>
    <property type="match status" value="1"/>
</dbReference>
<name>A0ABQ4IPS9_9ACTN</name>
<protein>
    <recommendedName>
        <fullName evidence="6">RNA polymerase sigma factor</fullName>
    </recommendedName>
</protein>
<evidence type="ECO:0000313" key="10">
    <source>
        <dbReference type="EMBL" id="GIJ19915.1"/>
    </source>
</evidence>
<dbReference type="RefSeq" id="WP_373307258.1">
    <property type="nucleotide sequence ID" value="NZ_BOPB01000002.1"/>
</dbReference>
<organism evidence="10 11">
    <name type="scientific">Micromonospora lutea</name>
    <dbReference type="NCBI Taxonomy" id="419825"/>
    <lineage>
        <taxon>Bacteria</taxon>
        <taxon>Bacillati</taxon>
        <taxon>Actinomycetota</taxon>
        <taxon>Actinomycetes</taxon>
        <taxon>Micromonosporales</taxon>
        <taxon>Micromonosporaceae</taxon>
        <taxon>Micromonospora</taxon>
    </lineage>
</organism>
<feature type="region of interest" description="Disordered" evidence="7">
    <location>
        <begin position="1"/>
        <end position="46"/>
    </location>
</feature>
<gene>
    <name evidence="10" type="primary">rpoE_2</name>
    <name evidence="10" type="ORF">Vlu01_05390</name>
</gene>